<dbReference type="InterPro" id="IPR020556">
    <property type="entry name" value="Amidase_CS"/>
</dbReference>
<gene>
    <name evidence="6" type="ORF">OVA965_LOCUS26460</name>
    <name evidence="7" type="ORF">TMI583_LOCUS27202</name>
</gene>
<evidence type="ECO:0000256" key="1">
    <source>
        <dbReference type="ARBA" id="ARBA00001311"/>
    </source>
</evidence>
<dbReference type="Gene3D" id="3.90.1300.10">
    <property type="entry name" value="Amidase signature (AS) domain"/>
    <property type="match status" value="1"/>
</dbReference>
<dbReference type="PANTHER" id="PTHR46072">
    <property type="entry name" value="AMIDASE-RELATED-RELATED"/>
    <property type="match status" value="1"/>
</dbReference>
<protein>
    <recommendedName>
        <fullName evidence="3">amidase</fullName>
        <ecNumber evidence="3">3.5.1.4</ecNumber>
    </recommendedName>
</protein>
<reference evidence="7" key="1">
    <citation type="submission" date="2021-02" db="EMBL/GenBank/DDBJ databases">
        <authorList>
            <person name="Nowell W R."/>
        </authorList>
    </citation>
    <scope>NUCLEOTIDE SEQUENCE</scope>
</reference>
<comment type="similarity">
    <text evidence="2">Belongs to the amidase family.</text>
</comment>
<dbReference type="AlphaFoldDB" id="A0A8S2PQW4"/>
<evidence type="ECO:0000313" key="6">
    <source>
        <dbReference type="EMBL" id="CAF1255193.1"/>
    </source>
</evidence>
<dbReference type="Proteomes" id="UP000682733">
    <property type="component" value="Unassembled WGS sequence"/>
</dbReference>
<evidence type="ECO:0000259" key="5">
    <source>
        <dbReference type="Pfam" id="PF01425"/>
    </source>
</evidence>
<dbReference type="PROSITE" id="PS00571">
    <property type="entry name" value="AMIDASES"/>
    <property type="match status" value="1"/>
</dbReference>
<feature type="non-terminal residue" evidence="7">
    <location>
        <position position="1"/>
    </location>
</feature>
<dbReference type="InterPro" id="IPR036928">
    <property type="entry name" value="AS_sf"/>
</dbReference>
<proteinExistence type="inferred from homology"/>
<name>A0A8S2PQW4_9BILA</name>
<evidence type="ECO:0000256" key="2">
    <source>
        <dbReference type="ARBA" id="ARBA00009199"/>
    </source>
</evidence>
<dbReference type="EMBL" id="CAJOBA010038525">
    <property type="protein sequence ID" value="CAF4062295.1"/>
    <property type="molecule type" value="Genomic_DNA"/>
</dbReference>
<organism evidence="7 8">
    <name type="scientific">Didymodactylos carnosus</name>
    <dbReference type="NCBI Taxonomy" id="1234261"/>
    <lineage>
        <taxon>Eukaryota</taxon>
        <taxon>Metazoa</taxon>
        <taxon>Spiralia</taxon>
        <taxon>Gnathifera</taxon>
        <taxon>Rotifera</taxon>
        <taxon>Eurotatoria</taxon>
        <taxon>Bdelloidea</taxon>
        <taxon>Philodinida</taxon>
        <taxon>Philodinidae</taxon>
        <taxon>Didymodactylos</taxon>
    </lineage>
</organism>
<evidence type="ECO:0000313" key="8">
    <source>
        <dbReference type="Proteomes" id="UP000682733"/>
    </source>
</evidence>
<dbReference type="EMBL" id="CAJNOK010016972">
    <property type="protein sequence ID" value="CAF1255193.1"/>
    <property type="molecule type" value="Genomic_DNA"/>
</dbReference>
<accession>A0A8S2PQW4</accession>
<keyword evidence="4" id="KW-0378">Hydrolase</keyword>
<sequence length="334" mass="36782">QKLLPFHPPMIWEETAEKKRKALASLIPEKWRIPTSQLPSDSQHSIVSFPKTSGLLSDEELAITQLTVEELATKIASGEYTAVQVCQAYCHRATIAHQLVNCLTEIFFDAALERAKELDEYVKKNERTVGPLHGVPISLKDQFRVKGTECSMGYVGWLGKVDEEDSVMTECLRRAGAVLYVKTNVPQTLLAGETVNNIFGRTLNPYNRLLSCGGSSGGEGALIALHGSSMGVGTDIGGSIRVPAGFNNLWGLKPSHGRMPYAKAANSMEGQETVHSVCGPLARTSRDLAYFLRSVLEQEPWKYDPKVIEMPWRESRYEEGKTGKKVFGVTAVRG</sequence>
<evidence type="ECO:0000256" key="4">
    <source>
        <dbReference type="ARBA" id="ARBA00022801"/>
    </source>
</evidence>
<dbReference type="PANTHER" id="PTHR46072:SF9">
    <property type="entry name" value="ACETAMIDASE"/>
    <property type="match status" value="1"/>
</dbReference>
<dbReference type="Proteomes" id="UP000677228">
    <property type="component" value="Unassembled WGS sequence"/>
</dbReference>
<dbReference type="InterPro" id="IPR023631">
    <property type="entry name" value="Amidase_dom"/>
</dbReference>
<comment type="caution">
    <text evidence="7">The sequence shown here is derived from an EMBL/GenBank/DDBJ whole genome shotgun (WGS) entry which is preliminary data.</text>
</comment>
<dbReference type="Pfam" id="PF01425">
    <property type="entry name" value="Amidase"/>
    <property type="match status" value="1"/>
</dbReference>
<comment type="catalytic activity">
    <reaction evidence="1">
        <text>a monocarboxylic acid amide + H2O = a monocarboxylate + NH4(+)</text>
        <dbReference type="Rhea" id="RHEA:12020"/>
        <dbReference type="ChEBI" id="CHEBI:15377"/>
        <dbReference type="ChEBI" id="CHEBI:28938"/>
        <dbReference type="ChEBI" id="CHEBI:35757"/>
        <dbReference type="ChEBI" id="CHEBI:83628"/>
        <dbReference type="EC" id="3.5.1.4"/>
    </reaction>
</comment>
<dbReference type="EC" id="3.5.1.4" evidence="3"/>
<dbReference type="GO" id="GO:0004040">
    <property type="term" value="F:amidase activity"/>
    <property type="evidence" value="ECO:0007669"/>
    <property type="project" value="UniProtKB-EC"/>
</dbReference>
<dbReference type="SUPFAM" id="SSF75304">
    <property type="entry name" value="Amidase signature (AS) enzymes"/>
    <property type="match status" value="1"/>
</dbReference>
<feature type="domain" description="Amidase" evidence="5">
    <location>
        <begin position="85"/>
        <end position="319"/>
    </location>
</feature>
<evidence type="ECO:0000256" key="3">
    <source>
        <dbReference type="ARBA" id="ARBA00012922"/>
    </source>
</evidence>
<evidence type="ECO:0000313" key="7">
    <source>
        <dbReference type="EMBL" id="CAF4062295.1"/>
    </source>
</evidence>